<dbReference type="AlphaFoldDB" id="A0AAE3DV40"/>
<dbReference type="InterPro" id="IPR050222">
    <property type="entry name" value="MATE_MdtK"/>
</dbReference>
<protein>
    <recommendedName>
        <fullName evidence="4">Probable multidrug resistance protein NorM</fullName>
    </recommendedName>
    <alternativeName>
        <fullName evidence="12">Multidrug-efflux transporter</fullName>
    </alternativeName>
</protein>
<gene>
    <name evidence="14" type="ORF">LKD71_16075</name>
</gene>
<comment type="function">
    <text evidence="1">Multidrug efflux pump.</text>
</comment>
<dbReference type="Pfam" id="PF01554">
    <property type="entry name" value="MatE"/>
    <property type="match status" value="2"/>
</dbReference>
<dbReference type="PANTHER" id="PTHR43298:SF2">
    <property type="entry name" value="FMN_FAD EXPORTER YEEO-RELATED"/>
    <property type="match status" value="1"/>
</dbReference>
<feature type="transmembrane region" description="Helical" evidence="13">
    <location>
        <begin position="100"/>
        <end position="121"/>
    </location>
</feature>
<evidence type="ECO:0000313" key="15">
    <source>
        <dbReference type="Proteomes" id="UP001197875"/>
    </source>
</evidence>
<dbReference type="RefSeq" id="WP_227616207.1">
    <property type="nucleotide sequence ID" value="NZ_JAJEPR010000046.1"/>
</dbReference>
<evidence type="ECO:0000256" key="4">
    <source>
        <dbReference type="ARBA" id="ARBA00020268"/>
    </source>
</evidence>
<feature type="transmembrane region" description="Helical" evidence="13">
    <location>
        <begin position="196"/>
        <end position="219"/>
    </location>
</feature>
<keyword evidence="9 13" id="KW-1133">Transmembrane helix</keyword>
<sequence>MKKSYEMDMCNGPLLGKILVFTFPLMLSGVLQLLFNAADIVVVGRFSGAHALAAVGSTGALINLLINVFMGLSIGTNVLTAQGYGAKNAEDVSDTVHTSILLSLVSGAILIVVGILFSRPLLELMATPEEVLGQAALYMKIYFIGMPAMMAYNFGAAILRAIGDTRRPLYYLLISGVVNVILNLIFVIIFKMGVAGVATATVISQVISAGMVLKCLMGLDGMCRLELHKLAIHKDKLLNIARIGLPAGLQGAIFSISNVLIQSSVNSFGAIAMAGNTAAGNLEGFVYTSMNSVYQTNLSFTSQNMGAGNRQRMKKILGICLILVSVVGLVLGNGFVFFGQQLLGIYSSDPEVIQYGLNRMHLICAPYFLCGLMDVMVGSMRGMGYSFLPMIVSLIGACGLRVVWIFTVFQWHRSLFTLYLSYPITWTITALAHMACWYVVMYKKQPNK</sequence>
<evidence type="ECO:0000256" key="9">
    <source>
        <dbReference type="ARBA" id="ARBA00022989"/>
    </source>
</evidence>
<comment type="subcellular location">
    <subcellularLocation>
        <location evidence="2">Cell membrane</location>
        <topology evidence="2">Multi-pass membrane protein</topology>
    </subcellularLocation>
</comment>
<feature type="transmembrane region" description="Helical" evidence="13">
    <location>
        <begin position="141"/>
        <end position="162"/>
    </location>
</feature>
<feature type="transmembrane region" description="Helical" evidence="13">
    <location>
        <begin position="55"/>
        <end position="79"/>
    </location>
</feature>
<dbReference type="InterPro" id="IPR048279">
    <property type="entry name" value="MdtK-like"/>
</dbReference>
<accession>A0AAE3DV40</accession>
<keyword evidence="15" id="KW-1185">Reference proteome</keyword>
<dbReference type="GO" id="GO:0006811">
    <property type="term" value="P:monoatomic ion transport"/>
    <property type="evidence" value="ECO:0007669"/>
    <property type="project" value="UniProtKB-KW"/>
</dbReference>
<dbReference type="GO" id="GO:0015297">
    <property type="term" value="F:antiporter activity"/>
    <property type="evidence" value="ECO:0007669"/>
    <property type="project" value="UniProtKB-KW"/>
</dbReference>
<evidence type="ECO:0000256" key="10">
    <source>
        <dbReference type="ARBA" id="ARBA00023065"/>
    </source>
</evidence>
<dbReference type="EMBL" id="JAJEPR010000046">
    <property type="protein sequence ID" value="MCC2191286.1"/>
    <property type="molecule type" value="Genomic_DNA"/>
</dbReference>
<keyword evidence="11 13" id="KW-0472">Membrane</keyword>
<evidence type="ECO:0000256" key="6">
    <source>
        <dbReference type="ARBA" id="ARBA00022449"/>
    </source>
</evidence>
<keyword evidence="8 13" id="KW-0812">Transmembrane</keyword>
<evidence type="ECO:0000256" key="11">
    <source>
        <dbReference type="ARBA" id="ARBA00023136"/>
    </source>
</evidence>
<proteinExistence type="inferred from homology"/>
<dbReference type="PIRSF" id="PIRSF006603">
    <property type="entry name" value="DinF"/>
    <property type="match status" value="1"/>
</dbReference>
<dbReference type="InterPro" id="IPR002528">
    <property type="entry name" value="MATE_fam"/>
</dbReference>
<feature type="transmembrane region" description="Helical" evidence="13">
    <location>
        <begin position="169"/>
        <end position="190"/>
    </location>
</feature>
<evidence type="ECO:0000256" key="2">
    <source>
        <dbReference type="ARBA" id="ARBA00004651"/>
    </source>
</evidence>
<feature type="transmembrane region" description="Helical" evidence="13">
    <location>
        <begin position="12"/>
        <end position="35"/>
    </location>
</feature>
<keyword evidence="10" id="KW-0406">Ion transport</keyword>
<organism evidence="14 15">
    <name type="scientific">Fusicatenibacter faecihominis</name>
    <dbReference type="NCBI Taxonomy" id="2881276"/>
    <lineage>
        <taxon>Bacteria</taxon>
        <taxon>Bacillati</taxon>
        <taxon>Bacillota</taxon>
        <taxon>Clostridia</taxon>
        <taxon>Lachnospirales</taxon>
        <taxon>Lachnospiraceae</taxon>
        <taxon>Fusicatenibacter</taxon>
    </lineage>
</organism>
<dbReference type="PANTHER" id="PTHR43298">
    <property type="entry name" value="MULTIDRUG RESISTANCE PROTEIN NORM-RELATED"/>
    <property type="match status" value="1"/>
</dbReference>
<evidence type="ECO:0000256" key="12">
    <source>
        <dbReference type="ARBA" id="ARBA00031636"/>
    </source>
</evidence>
<evidence type="ECO:0000256" key="5">
    <source>
        <dbReference type="ARBA" id="ARBA00022448"/>
    </source>
</evidence>
<comment type="caution">
    <text evidence="14">The sequence shown here is derived from an EMBL/GenBank/DDBJ whole genome shotgun (WGS) entry which is preliminary data.</text>
</comment>
<reference evidence="14 15" key="1">
    <citation type="submission" date="2021-10" db="EMBL/GenBank/DDBJ databases">
        <title>Anaerobic single-cell dispensing facilitates the cultivation of human gut bacteria.</title>
        <authorList>
            <person name="Afrizal A."/>
        </authorList>
    </citation>
    <scope>NUCLEOTIDE SEQUENCE [LARGE SCALE GENOMIC DNA]</scope>
    <source>
        <strain evidence="14 15">CLA-AA-H277</strain>
    </source>
</reference>
<evidence type="ECO:0000256" key="8">
    <source>
        <dbReference type="ARBA" id="ARBA00022692"/>
    </source>
</evidence>
<keyword evidence="6" id="KW-0050">Antiport</keyword>
<dbReference type="GO" id="GO:0042910">
    <property type="term" value="F:xenobiotic transmembrane transporter activity"/>
    <property type="evidence" value="ECO:0007669"/>
    <property type="project" value="InterPro"/>
</dbReference>
<keyword evidence="7" id="KW-1003">Cell membrane</keyword>
<evidence type="ECO:0000313" key="14">
    <source>
        <dbReference type="EMBL" id="MCC2191286.1"/>
    </source>
</evidence>
<name>A0AAE3DV40_9FIRM</name>
<dbReference type="NCBIfam" id="TIGR00797">
    <property type="entry name" value="matE"/>
    <property type="match status" value="1"/>
</dbReference>
<dbReference type="Proteomes" id="UP001197875">
    <property type="component" value="Unassembled WGS sequence"/>
</dbReference>
<evidence type="ECO:0000256" key="13">
    <source>
        <dbReference type="SAM" id="Phobius"/>
    </source>
</evidence>
<comment type="similarity">
    <text evidence="3">Belongs to the multi antimicrobial extrusion (MATE) (TC 2.A.66.1) family.</text>
</comment>
<feature type="transmembrane region" description="Helical" evidence="13">
    <location>
        <begin position="419"/>
        <end position="440"/>
    </location>
</feature>
<evidence type="ECO:0000256" key="7">
    <source>
        <dbReference type="ARBA" id="ARBA00022475"/>
    </source>
</evidence>
<evidence type="ECO:0000256" key="1">
    <source>
        <dbReference type="ARBA" id="ARBA00003408"/>
    </source>
</evidence>
<keyword evidence="5" id="KW-0813">Transport</keyword>
<feature type="transmembrane region" description="Helical" evidence="13">
    <location>
        <begin position="316"/>
        <end position="340"/>
    </location>
</feature>
<feature type="transmembrane region" description="Helical" evidence="13">
    <location>
        <begin position="387"/>
        <end position="407"/>
    </location>
</feature>
<dbReference type="CDD" id="cd13138">
    <property type="entry name" value="MATE_yoeA_like"/>
    <property type="match status" value="1"/>
</dbReference>
<dbReference type="GO" id="GO:0005886">
    <property type="term" value="C:plasma membrane"/>
    <property type="evidence" value="ECO:0007669"/>
    <property type="project" value="UniProtKB-SubCell"/>
</dbReference>
<evidence type="ECO:0000256" key="3">
    <source>
        <dbReference type="ARBA" id="ARBA00010199"/>
    </source>
</evidence>
<feature type="transmembrane region" description="Helical" evidence="13">
    <location>
        <begin position="360"/>
        <end position="380"/>
    </location>
</feature>